<dbReference type="Proteomes" id="UP001431532">
    <property type="component" value="Unassembled WGS sequence"/>
</dbReference>
<dbReference type="InterPro" id="IPR001279">
    <property type="entry name" value="Metallo-B-lactamas"/>
</dbReference>
<keyword evidence="3" id="KW-1185">Reference proteome</keyword>
<dbReference type="InterPro" id="IPR036866">
    <property type="entry name" value="RibonucZ/Hydroxyglut_hydro"/>
</dbReference>
<dbReference type="RefSeq" id="WP_282839076.1">
    <property type="nucleotide sequence ID" value="NZ_JASCXW010000008.1"/>
</dbReference>
<dbReference type="EMBL" id="JASCXW010000008">
    <property type="protein sequence ID" value="MDI6452658.1"/>
    <property type="molecule type" value="Genomic_DNA"/>
</dbReference>
<comment type="caution">
    <text evidence="2">The sequence shown here is derived from an EMBL/GenBank/DDBJ whole genome shotgun (WGS) entry which is preliminary data.</text>
</comment>
<evidence type="ECO:0000313" key="3">
    <source>
        <dbReference type="Proteomes" id="UP001431532"/>
    </source>
</evidence>
<sequence length="256" mass="28972">MEIFVLASGSKGNMTYLKVGDIKLFIDAGISYKKIKDKMTVYQENMYDVKSLLITHEHHDHTNGLKMLLKQSFIEDVYLTKGTYDALSVDVVCLFQNTHIITVDIPFSISDILVTPFMLSHDAAEPVGFVVQHDDKKVVVLTDSGYVDQSYYQLLSNASLYILEANHHPTKLMHSPRPFLLKKRILSELGHLSNDDAAWLMNLFVKDGVSKWVVAHISEDCNTIFDIEESIIKAFDDPTKIEVFYATQEGLPGIKI</sequence>
<evidence type="ECO:0000313" key="2">
    <source>
        <dbReference type="EMBL" id="MDI6452658.1"/>
    </source>
</evidence>
<organism evidence="2 3">
    <name type="scientific">Peloplasma aerotolerans</name>
    <dbReference type="NCBI Taxonomy" id="3044389"/>
    <lineage>
        <taxon>Bacteria</taxon>
        <taxon>Bacillati</taxon>
        <taxon>Mycoplasmatota</taxon>
        <taxon>Mollicutes</taxon>
        <taxon>Acholeplasmatales</taxon>
        <taxon>Acholeplasmataceae</taxon>
        <taxon>Peloplasma</taxon>
    </lineage>
</organism>
<gene>
    <name evidence="2" type="ORF">QJ521_03680</name>
</gene>
<dbReference type="SUPFAM" id="SSF56281">
    <property type="entry name" value="Metallo-hydrolase/oxidoreductase"/>
    <property type="match status" value="1"/>
</dbReference>
<dbReference type="AlphaFoldDB" id="A0AAW6U963"/>
<protein>
    <submittedName>
        <fullName evidence="2">MBL fold metallo-hydrolase</fullName>
    </submittedName>
</protein>
<dbReference type="Gene3D" id="3.60.15.10">
    <property type="entry name" value="Ribonuclease Z/Hydroxyacylglutathione hydrolase-like"/>
    <property type="match status" value="1"/>
</dbReference>
<dbReference type="InterPro" id="IPR052533">
    <property type="entry name" value="WalJ/YycJ-like"/>
</dbReference>
<dbReference type="Pfam" id="PF12706">
    <property type="entry name" value="Lactamase_B_2"/>
    <property type="match status" value="1"/>
</dbReference>
<dbReference type="PANTHER" id="PTHR47619">
    <property type="entry name" value="METALLO-HYDROLASE YYCJ-RELATED"/>
    <property type="match status" value="1"/>
</dbReference>
<reference evidence="2" key="1">
    <citation type="submission" date="2023-05" db="EMBL/GenBank/DDBJ databases">
        <title>Mariniplasma microaerophilum sp. nov., a novel anaerobic mollicute isolated from terrestrial mud volcano, Taman Peninsula, Russia.</title>
        <authorList>
            <person name="Khomyakova M.A."/>
            <person name="Merkel A.Y."/>
            <person name="Slobodkin A.I."/>
        </authorList>
    </citation>
    <scope>NUCLEOTIDE SEQUENCE</scope>
    <source>
        <strain evidence="2">M4Ah</strain>
    </source>
</reference>
<proteinExistence type="predicted"/>
<name>A0AAW6U963_9MOLU</name>
<feature type="domain" description="Metallo-beta-lactamase" evidence="1">
    <location>
        <begin position="26"/>
        <end position="199"/>
    </location>
</feature>
<dbReference type="PANTHER" id="PTHR47619:SF1">
    <property type="entry name" value="EXODEOXYRIBONUCLEASE WALJ"/>
    <property type="match status" value="1"/>
</dbReference>
<accession>A0AAW6U963</accession>
<evidence type="ECO:0000259" key="1">
    <source>
        <dbReference type="Pfam" id="PF12706"/>
    </source>
</evidence>